<dbReference type="PANTHER" id="PTHR46588">
    <property type="entry name" value="SERINE/THREONINE/TYROSINE-INTERACTING PROTEIN"/>
    <property type="match status" value="1"/>
</dbReference>
<keyword evidence="5" id="KW-1185">Reference proteome</keyword>
<dbReference type="PROSITE" id="PS50054">
    <property type="entry name" value="TYR_PHOSPHATASE_DUAL"/>
    <property type="match status" value="1"/>
</dbReference>
<evidence type="ECO:0000259" key="3">
    <source>
        <dbReference type="PROSITE" id="PS50056"/>
    </source>
</evidence>
<evidence type="ECO:0000313" key="4">
    <source>
        <dbReference type="EMBL" id="CAK8692623.1"/>
    </source>
</evidence>
<proteinExistence type="inferred from homology"/>
<sequence>MELDTSCKTDWTYSMRRDMQMIIPGLYLGPFSAATKSKCQQLHDNGITHIICLRHQLEARFIRPNFPESFKYLVIDVADNPCENIMQYFTRSNAFIDECFSVGGKVLVHGNGGISRSATIVIAFIMIHYNSTFERAFELVQGQRFCIKPNMGFLAQLKEYEPIYQAKCMALEKEQPTSYHSGKKRSIEDIES</sequence>
<feature type="domain" description="Tyrosine specific protein phosphatases" evidence="3">
    <location>
        <begin position="86"/>
        <end position="144"/>
    </location>
</feature>
<dbReference type="SUPFAM" id="SSF52799">
    <property type="entry name" value="(Phosphotyrosine protein) phosphatases II"/>
    <property type="match status" value="1"/>
</dbReference>
<reference evidence="4 5" key="1">
    <citation type="submission" date="2024-02" db="EMBL/GenBank/DDBJ databases">
        <authorList>
            <person name="Daric V."/>
            <person name="Darras S."/>
        </authorList>
    </citation>
    <scope>NUCLEOTIDE SEQUENCE [LARGE SCALE GENOMIC DNA]</scope>
</reference>
<protein>
    <recommendedName>
        <fullName evidence="6">Serine/threonine/tyrosine-interacting protein</fullName>
    </recommendedName>
</protein>
<accession>A0ABP0GMM6</accession>
<evidence type="ECO:0008006" key="6">
    <source>
        <dbReference type="Google" id="ProtNLM"/>
    </source>
</evidence>
<dbReference type="Proteomes" id="UP001642483">
    <property type="component" value="Unassembled WGS sequence"/>
</dbReference>
<evidence type="ECO:0000256" key="1">
    <source>
        <dbReference type="ARBA" id="ARBA00009649"/>
    </source>
</evidence>
<dbReference type="InterPro" id="IPR029021">
    <property type="entry name" value="Prot-tyrosine_phosphatase-like"/>
</dbReference>
<dbReference type="PROSITE" id="PS50056">
    <property type="entry name" value="TYR_PHOSPHATASE_2"/>
    <property type="match status" value="1"/>
</dbReference>
<comment type="similarity">
    <text evidence="1">Belongs to the protein-tyrosine phosphatase family. Non-receptor class subfamily.</text>
</comment>
<comment type="caution">
    <text evidence="4">The sequence shown here is derived from an EMBL/GenBank/DDBJ whole genome shotgun (WGS) entry which is preliminary data.</text>
</comment>
<dbReference type="SMART" id="SM00195">
    <property type="entry name" value="DSPc"/>
    <property type="match status" value="1"/>
</dbReference>
<evidence type="ECO:0000313" key="5">
    <source>
        <dbReference type="Proteomes" id="UP001642483"/>
    </source>
</evidence>
<gene>
    <name evidence="4" type="ORF">CVLEPA_LOCUS25876</name>
</gene>
<dbReference type="InterPro" id="IPR000387">
    <property type="entry name" value="Tyr_Pase_dom"/>
</dbReference>
<dbReference type="Pfam" id="PF00782">
    <property type="entry name" value="DSPc"/>
    <property type="match status" value="1"/>
</dbReference>
<dbReference type="InterPro" id="IPR020422">
    <property type="entry name" value="TYR_PHOSPHATASE_DUAL_dom"/>
</dbReference>
<evidence type="ECO:0000259" key="2">
    <source>
        <dbReference type="PROSITE" id="PS50054"/>
    </source>
</evidence>
<dbReference type="InterPro" id="IPR000340">
    <property type="entry name" value="Dual-sp_phosphatase_cat-dom"/>
</dbReference>
<organism evidence="4 5">
    <name type="scientific">Clavelina lepadiformis</name>
    <name type="common">Light-bulb sea squirt</name>
    <name type="synonym">Ascidia lepadiformis</name>
    <dbReference type="NCBI Taxonomy" id="159417"/>
    <lineage>
        <taxon>Eukaryota</taxon>
        <taxon>Metazoa</taxon>
        <taxon>Chordata</taxon>
        <taxon>Tunicata</taxon>
        <taxon>Ascidiacea</taxon>
        <taxon>Aplousobranchia</taxon>
        <taxon>Clavelinidae</taxon>
        <taxon>Clavelina</taxon>
    </lineage>
</organism>
<dbReference type="CDD" id="cd14522">
    <property type="entry name" value="DSP_STYX"/>
    <property type="match status" value="1"/>
</dbReference>
<dbReference type="Gene3D" id="3.90.190.10">
    <property type="entry name" value="Protein tyrosine phosphatase superfamily"/>
    <property type="match status" value="1"/>
</dbReference>
<feature type="domain" description="Tyrosine-protein phosphatase" evidence="2">
    <location>
        <begin position="18"/>
        <end position="166"/>
    </location>
</feature>
<dbReference type="InterPro" id="IPR052449">
    <property type="entry name" value="STYX-Interacting_Phosphatase"/>
</dbReference>
<dbReference type="EMBL" id="CAWYQH010000130">
    <property type="protein sequence ID" value="CAK8692623.1"/>
    <property type="molecule type" value="Genomic_DNA"/>
</dbReference>
<name>A0ABP0GMM6_CLALP</name>
<dbReference type="PANTHER" id="PTHR46588:SF1">
    <property type="entry name" value="SERINE_THREONINE_TYROSINE-INTERACTING PROTEIN"/>
    <property type="match status" value="1"/>
</dbReference>